<dbReference type="RefSeq" id="WP_425443557.1">
    <property type="nucleotide sequence ID" value="NZ_PVTE01000031.1"/>
</dbReference>
<dbReference type="PANTHER" id="PTHR47515">
    <property type="entry name" value="LOW CALCIUM RESPONSE LOCUS PROTEIN T"/>
    <property type="match status" value="1"/>
</dbReference>
<name>A0A2T0S393_9BACT</name>
<organism evidence="2 3">
    <name type="scientific">Spirosoma oryzae</name>
    <dbReference type="NCBI Taxonomy" id="1469603"/>
    <lineage>
        <taxon>Bacteria</taxon>
        <taxon>Pseudomonadati</taxon>
        <taxon>Bacteroidota</taxon>
        <taxon>Cytophagia</taxon>
        <taxon>Cytophagales</taxon>
        <taxon>Cytophagaceae</taxon>
        <taxon>Spirosoma</taxon>
    </lineage>
</organism>
<dbReference type="Proteomes" id="UP000238375">
    <property type="component" value="Unassembled WGS sequence"/>
</dbReference>
<proteinExistence type="predicted"/>
<accession>A0A2T0S393</accession>
<reference evidence="2 3" key="1">
    <citation type="submission" date="2018-03" db="EMBL/GenBank/DDBJ databases">
        <title>Genomic Encyclopedia of Archaeal and Bacterial Type Strains, Phase II (KMG-II): from individual species to whole genera.</title>
        <authorList>
            <person name="Goeker M."/>
        </authorList>
    </citation>
    <scope>NUCLEOTIDE SEQUENCE [LARGE SCALE GENOMIC DNA]</scope>
    <source>
        <strain evidence="2 3">DSM 28354</strain>
    </source>
</reference>
<dbReference type="Pfam" id="PF13683">
    <property type="entry name" value="rve_3"/>
    <property type="match status" value="1"/>
</dbReference>
<dbReference type="SUPFAM" id="SSF53098">
    <property type="entry name" value="Ribonuclease H-like"/>
    <property type="match status" value="1"/>
</dbReference>
<gene>
    <name evidence="2" type="ORF">CLV58_1311</name>
</gene>
<sequence length="57" mass="6683">MRGRPCGSFRREVLNAYLFANLAQVREVVDRWLDDYNTKRPHQALGFLTPKEFKEAA</sequence>
<feature type="domain" description="Integrase catalytic" evidence="1">
    <location>
        <begin position="6"/>
        <end position="50"/>
    </location>
</feature>
<keyword evidence="3" id="KW-1185">Reference proteome</keyword>
<dbReference type="EMBL" id="PVTE01000031">
    <property type="protein sequence ID" value="PRY27783.1"/>
    <property type="molecule type" value="Genomic_DNA"/>
</dbReference>
<evidence type="ECO:0000313" key="2">
    <source>
        <dbReference type="EMBL" id="PRY27783.1"/>
    </source>
</evidence>
<dbReference type="PANTHER" id="PTHR47515:SF2">
    <property type="entry name" value="INTEGRASE CORE DOMAIN PROTEIN"/>
    <property type="match status" value="1"/>
</dbReference>
<protein>
    <submittedName>
        <fullName evidence="2">Integrase-like protein</fullName>
    </submittedName>
</protein>
<evidence type="ECO:0000259" key="1">
    <source>
        <dbReference type="Pfam" id="PF13683"/>
    </source>
</evidence>
<evidence type="ECO:0000313" key="3">
    <source>
        <dbReference type="Proteomes" id="UP000238375"/>
    </source>
</evidence>
<dbReference type="GO" id="GO:0015074">
    <property type="term" value="P:DNA integration"/>
    <property type="evidence" value="ECO:0007669"/>
    <property type="project" value="InterPro"/>
</dbReference>
<dbReference type="InterPro" id="IPR012337">
    <property type="entry name" value="RNaseH-like_sf"/>
</dbReference>
<comment type="caution">
    <text evidence="2">The sequence shown here is derived from an EMBL/GenBank/DDBJ whole genome shotgun (WGS) entry which is preliminary data.</text>
</comment>
<dbReference type="InterPro" id="IPR001584">
    <property type="entry name" value="Integrase_cat-core"/>
</dbReference>
<dbReference type="AlphaFoldDB" id="A0A2T0S393"/>